<protein>
    <submittedName>
        <fullName evidence="1">Uncharacterized protein</fullName>
    </submittedName>
</protein>
<sequence length="139" mass="15094">MFPEKAVSRCRRGLVAYIRALALSESVKVDTRRVGDIVRELGETAASNVIGLALEQLASALTETDAAYRENELAAAAVHAERLSRLAWQVGLLSLAGVAMDMGSSAERRDSIAMSAIHARLMRVGNRSLTAIWEKSELR</sequence>
<accession>A0A934W1T7</accession>
<evidence type="ECO:0000313" key="1">
    <source>
        <dbReference type="EMBL" id="MBK4217713.1"/>
    </source>
</evidence>
<dbReference type="Proteomes" id="UP000640485">
    <property type="component" value="Unassembled WGS sequence"/>
</dbReference>
<dbReference type="AlphaFoldDB" id="A0A934W1T7"/>
<keyword evidence="2" id="KW-1185">Reference proteome</keyword>
<reference evidence="1" key="1">
    <citation type="submission" date="2021-01" db="EMBL/GenBank/DDBJ databases">
        <title>Paracoccus amoyensis sp. nov., isolated from the surface seawater along the coast of Xiamen Island, China.</title>
        <authorList>
            <person name="Lyu L."/>
        </authorList>
    </citation>
    <scope>NUCLEOTIDE SEQUENCE</scope>
    <source>
        <strain evidence="1">MJ17</strain>
    </source>
</reference>
<comment type="caution">
    <text evidence="1">The sequence shown here is derived from an EMBL/GenBank/DDBJ whole genome shotgun (WGS) entry which is preliminary data.</text>
</comment>
<organism evidence="1 2">
    <name type="scientific">Paracoccus caeni</name>
    <dbReference type="NCBI Taxonomy" id="657651"/>
    <lineage>
        <taxon>Bacteria</taxon>
        <taxon>Pseudomonadati</taxon>
        <taxon>Pseudomonadota</taxon>
        <taxon>Alphaproteobacteria</taxon>
        <taxon>Rhodobacterales</taxon>
        <taxon>Paracoccaceae</taxon>
        <taxon>Paracoccus</taxon>
    </lineage>
</organism>
<evidence type="ECO:0000313" key="2">
    <source>
        <dbReference type="Proteomes" id="UP000640485"/>
    </source>
</evidence>
<dbReference type="EMBL" id="JAEPRQ010000008">
    <property type="protein sequence ID" value="MBK4217713.1"/>
    <property type="molecule type" value="Genomic_DNA"/>
</dbReference>
<name>A0A934W1T7_9RHOB</name>
<gene>
    <name evidence="1" type="ORF">JJJ17_17410</name>
</gene>
<proteinExistence type="predicted"/>